<organism evidence="6 7">
    <name type="scientific">Anoxybacter fermentans</name>
    <dbReference type="NCBI Taxonomy" id="1323375"/>
    <lineage>
        <taxon>Bacteria</taxon>
        <taxon>Bacillati</taxon>
        <taxon>Bacillota</taxon>
        <taxon>Clostridia</taxon>
        <taxon>Halanaerobiales</taxon>
        <taxon>Anoxybacter</taxon>
    </lineage>
</organism>
<sequence>MENAKYLHNIHLFASLDEDDLARIANLASERYYPKESIIFFEGEPGEAFFFLKSGRVKISKITPEGGEQILKLIEPGAVFAEAVIFSDEAYPATARVLEDACVGMIKKKDFEALIMEQPELAIRLLKLLNKRLREAQMKIKELGLFDAHSRTASLLLRLAQTYGKEDGDKISFQLKLNRQDLANMIGTTRETITRILSKFRRQGIIELEGDRITILKPSELESWINIG</sequence>
<reference evidence="6 7" key="1">
    <citation type="submission" date="2016-07" db="EMBL/GenBank/DDBJ databases">
        <title>Genome and transcriptome analysis of iron-reducing fermentative bacteria Anoxybacter fermentans.</title>
        <authorList>
            <person name="Zeng X."/>
            <person name="Shao Z."/>
        </authorList>
    </citation>
    <scope>NUCLEOTIDE SEQUENCE [LARGE SCALE GENOMIC DNA]</scope>
    <source>
        <strain evidence="6 7">DY22613</strain>
    </source>
</reference>
<dbReference type="CDD" id="cd00092">
    <property type="entry name" value="HTH_CRP"/>
    <property type="match status" value="1"/>
</dbReference>
<keyword evidence="2" id="KW-0238">DNA-binding</keyword>
<feature type="domain" description="Cyclic nucleotide-binding" evidence="4">
    <location>
        <begin position="12"/>
        <end position="132"/>
    </location>
</feature>
<dbReference type="InterPro" id="IPR012318">
    <property type="entry name" value="HTH_CRP"/>
</dbReference>
<evidence type="ECO:0000313" key="6">
    <source>
        <dbReference type="EMBL" id="AZR72984.1"/>
    </source>
</evidence>
<dbReference type="InterPro" id="IPR018490">
    <property type="entry name" value="cNMP-bd_dom_sf"/>
</dbReference>
<keyword evidence="7" id="KW-1185">Reference proteome</keyword>
<evidence type="ECO:0000256" key="2">
    <source>
        <dbReference type="ARBA" id="ARBA00023125"/>
    </source>
</evidence>
<protein>
    <recommendedName>
        <fullName evidence="8">cAMP-binding protein</fullName>
    </recommendedName>
</protein>
<dbReference type="Gene3D" id="1.10.10.10">
    <property type="entry name" value="Winged helix-like DNA-binding domain superfamily/Winged helix DNA-binding domain"/>
    <property type="match status" value="1"/>
</dbReference>
<dbReference type="PROSITE" id="PS50042">
    <property type="entry name" value="CNMP_BINDING_3"/>
    <property type="match status" value="1"/>
</dbReference>
<dbReference type="PANTHER" id="PTHR24567:SF26">
    <property type="entry name" value="REGULATORY PROTEIN YEIL"/>
    <property type="match status" value="1"/>
</dbReference>
<dbReference type="SMART" id="SM00100">
    <property type="entry name" value="cNMP"/>
    <property type="match status" value="1"/>
</dbReference>
<dbReference type="InterPro" id="IPR036388">
    <property type="entry name" value="WH-like_DNA-bd_sf"/>
</dbReference>
<keyword evidence="1" id="KW-0805">Transcription regulation</keyword>
<proteinExistence type="predicted"/>
<dbReference type="InterPro" id="IPR000595">
    <property type="entry name" value="cNMP-bd_dom"/>
</dbReference>
<dbReference type="InterPro" id="IPR050397">
    <property type="entry name" value="Env_Response_Regulators"/>
</dbReference>
<dbReference type="InterPro" id="IPR014710">
    <property type="entry name" value="RmlC-like_jellyroll"/>
</dbReference>
<dbReference type="Pfam" id="PF13545">
    <property type="entry name" value="HTH_Crp_2"/>
    <property type="match status" value="1"/>
</dbReference>
<dbReference type="GO" id="GO:0005829">
    <property type="term" value="C:cytosol"/>
    <property type="evidence" value="ECO:0007669"/>
    <property type="project" value="TreeGrafter"/>
</dbReference>
<dbReference type="SUPFAM" id="SSF51206">
    <property type="entry name" value="cAMP-binding domain-like"/>
    <property type="match status" value="1"/>
</dbReference>
<evidence type="ECO:0000256" key="1">
    <source>
        <dbReference type="ARBA" id="ARBA00023015"/>
    </source>
</evidence>
<dbReference type="PANTHER" id="PTHR24567">
    <property type="entry name" value="CRP FAMILY TRANSCRIPTIONAL REGULATORY PROTEIN"/>
    <property type="match status" value="1"/>
</dbReference>
<dbReference type="RefSeq" id="WP_127016319.1">
    <property type="nucleotide sequence ID" value="NZ_CP016379.1"/>
</dbReference>
<name>A0A3S9SXP1_9FIRM</name>
<dbReference type="SUPFAM" id="SSF46785">
    <property type="entry name" value="Winged helix' DNA-binding domain"/>
    <property type="match status" value="1"/>
</dbReference>
<dbReference type="SMART" id="SM00419">
    <property type="entry name" value="HTH_CRP"/>
    <property type="match status" value="1"/>
</dbReference>
<evidence type="ECO:0000256" key="3">
    <source>
        <dbReference type="ARBA" id="ARBA00023163"/>
    </source>
</evidence>
<dbReference type="GO" id="GO:0003677">
    <property type="term" value="F:DNA binding"/>
    <property type="evidence" value="ECO:0007669"/>
    <property type="project" value="UniProtKB-KW"/>
</dbReference>
<keyword evidence="3" id="KW-0804">Transcription</keyword>
<dbReference type="OrthoDB" id="9798104at2"/>
<gene>
    <name evidence="6" type="ORF">BBF96_05995</name>
</gene>
<dbReference type="GO" id="GO:0003700">
    <property type="term" value="F:DNA-binding transcription factor activity"/>
    <property type="evidence" value="ECO:0007669"/>
    <property type="project" value="TreeGrafter"/>
</dbReference>
<feature type="domain" description="HTH crp-type" evidence="5">
    <location>
        <begin position="146"/>
        <end position="219"/>
    </location>
</feature>
<accession>A0A3S9SXP1</accession>
<dbReference type="AlphaFoldDB" id="A0A3S9SXP1"/>
<dbReference type="KEGG" id="aft:BBF96_05995"/>
<dbReference type="PROSITE" id="PS51063">
    <property type="entry name" value="HTH_CRP_2"/>
    <property type="match status" value="1"/>
</dbReference>
<evidence type="ECO:0000259" key="4">
    <source>
        <dbReference type="PROSITE" id="PS50042"/>
    </source>
</evidence>
<evidence type="ECO:0000313" key="7">
    <source>
        <dbReference type="Proteomes" id="UP000267250"/>
    </source>
</evidence>
<dbReference type="EMBL" id="CP016379">
    <property type="protein sequence ID" value="AZR72984.1"/>
    <property type="molecule type" value="Genomic_DNA"/>
</dbReference>
<dbReference type="Proteomes" id="UP000267250">
    <property type="component" value="Chromosome"/>
</dbReference>
<evidence type="ECO:0008006" key="8">
    <source>
        <dbReference type="Google" id="ProtNLM"/>
    </source>
</evidence>
<dbReference type="CDD" id="cd00038">
    <property type="entry name" value="CAP_ED"/>
    <property type="match status" value="1"/>
</dbReference>
<dbReference type="InterPro" id="IPR036390">
    <property type="entry name" value="WH_DNA-bd_sf"/>
</dbReference>
<evidence type="ECO:0000259" key="5">
    <source>
        <dbReference type="PROSITE" id="PS51063"/>
    </source>
</evidence>
<dbReference type="PRINTS" id="PR00034">
    <property type="entry name" value="HTHCRP"/>
</dbReference>
<dbReference type="Pfam" id="PF00027">
    <property type="entry name" value="cNMP_binding"/>
    <property type="match status" value="1"/>
</dbReference>
<dbReference type="Gene3D" id="2.60.120.10">
    <property type="entry name" value="Jelly Rolls"/>
    <property type="match status" value="1"/>
</dbReference>